<dbReference type="PROSITE" id="PS51212">
    <property type="entry name" value="WSC"/>
    <property type="match status" value="2"/>
</dbReference>
<dbReference type="GO" id="GO:0008146">
    <property type="term" value="F:sulfotransferase activity"/>
    <property type="evidence" value="ECO:0007669"/>
    <property type="project" value="InterPro"/>
</dbReference>
<gene>
    <name evidence="6" type="ORF">PECUL_23A037916</name>
</gene>
<dbReference type="Proteomes" id="UP001295444">
    <property type="component" value="Chromosome 01"/>
</dbReference>
<dbReference type="PANTHER" id="PTHR45964:SF8">
    <property type="entry name" value="SIALATE:O-SULFOTRANSFERASE 1"/>
    <property type="match status" value="1"/>
</dbReference>
<dbReference type="SUPFAM" id="SSF56219">
    <property type="entry name" value="DNase I-like"/>
    <property type="match status" value="1"/>
</dbReference>
<dbReference type="Pfam" id="PF01822">
    <property type="entry name" value="WSC"/>
    <property type="match status" value="2"/>
</dbReference>
<dbReference type="Pfam" id="PF00685">
    <property type="entry name" value="Sulfotransfer_1"/>
    <property type="match status" value="1"/>
</dbReference>
<evidence type="ECO:0000256" key="3">
    <source>
        <dbReference type="SAM" id="Coils"/>
    </source>
</evidence>
<dbReference type="InterPro" id="IPR036691">
    <property type="entry name" value="Endo/exonu/phosph_ase_sf"/>
</dbReference>
<dbReference type="Gene3D" id="3.60.10.10">
    <property type="entry name" value="Endonuclease/exonuclease/phosphatase"/>
    <property type="match status" value="1"/>
</dbReference>
<keyword evidence="7" id="KW-1185">Reference proteome</keyword>
<evidence type="ECO:0000256" key="4">
    <source>
        <dbReference type="SAM" id="MobiDB-lite"/>
    </source>
</evidence>
<feature type="coiled-coil region" evidence="3">
    <location>
        <begin position="84"/>
        <end position="118"/>
    </location>
</feature>
<feature type="domain" description="WSC" evidence="5">
    <location>
        <begin position="676"/>
        <end position="768"/>
    </location>
</feature>
<dbReference type="SMART" id="SM00321">
    <property type="entry name" value="WSC"/>
    <property type="match status" value="2"/>
</dbReference>
<name>A0AAD1QXP9_PELCU</name>
<dbReference type="InterPro" id="IPR000863">
    <property type="entry name" value="Sulfotransferase_dom"/>
</dbReference>
<comment type="similarity">
    <text evidence="1">Belongs to the WSCD family.</text>
</comment>
<evidence type="ECO:0000313" key="7">
    <source>
        <dbReference type="Proteomes" id="UP001295444"/>
    </source>
</evidence>
<dbReference type="Gene3D" id="3.40.50.300">
    <property type="entry name" value="P-loop containing nucleotide triphosphate hydrolases"/>
    <property type="match status" value="1"/>
</dbReference>
<dbReference type="SUPFAM" id="SSF52540">
    <property type="entry name" value="P-loop containing nucleoside triphosphate hydrolases"/>
    <property type="match status" value="1"/>
</dbReference>
<dbReference type="InterPro" id="IPR051589">
    <property type="entry name" value="Sialate-O-sulfotransferase"/>
</dbReference>
<protein>
    <submittedName>
        <fullName evidence="6">WSC domain-containing 1</fullName>
    </submittedName>
</protein>
<dbReference type="AlphaFoldDB" id="A0AAD1QXP9"/>
<feature type="domain" description="WSC" evidence="5">
    <location>
        <begin position="779"/>
        <end position="878"/>
    </location>
</feature>
<accession>A0AAD1QXP9</accession>
<dbReference type="InterPro" id="IPR027417">
    <property type="entry name" value="P-loop_NTPase"/>
</dbReference>
<feature type="region of interest" description="Disordered" evidence="4">
    <location>
        <begin position="1"/>
        <end position="71"/>
    </location>
</feature>
<evidence type="ECO:0000256" key="1">
    <source>
        <dbReference type="ARBA" id="ARBA00010236"/>
    </source>
</evidence>
<evidence type="ECO:0000259" key="5">
    <source>
        <dbReference type="PROSITE" id="PS51212"/>
    </source>
</evidence>
<dbReference type="InterPro" id="IPR002889">
    <property type="entry name" value="WSC_carb-bd"/>
</dbReference>
<feature type="compositionally biased region" description="Polar residues" evidence="4">
    <location>
        <begin position="62"/>
        <end position="71"/>
    </location>
</feature>
<organism evidence="6 7">
    <name type="scientific">Pelobates cultripes</name>
    <name type="common">Western spadefoot toad</name>
    <dbReference type="NCBI Taxonomy" id="61616"/>
    <lineage>
        <taxon>Eukaryota</taxon>
        <taxon>Metazoa</taxon>
        <taxon>Chordata</taxon>
        <taxon>Craniata</taxon>
        <taxon>Vertebrata</taxon>
        <taxon>Euteleostomi</taxon>
        <taxon>Amphibia</taxon>
        <taxon>Batrachia</taxon>
        <taxon>Anura</taxon>
        <taxon>Pelobatoidea</taxon>
        <taxon>Pelobatidae</taxon>
        <taxon>Pelobates</taxon>
    </lineage>
</organism>
<evidence type="ECO:0000313" key="6">
    <source>
        <dbReference type="EMBL" id="CAH2219786.1"/>
    </source>
</evidence>
<keyword evidence="2" id="KW-0677">Repeat</keyword>
<keyword evidence="3" id="KW-0175">Coiled coil</keyword>
<proteinExistence type="inferred from homology"/>
<dbReference type="PANTHER" id="PTHR45964">
    <property type="entry name" value="WSCD FAMILY MEMBER CG9164"/>
    <property type="match status" value="1"/>
</dbReference>
<dbReference type="EMBL" id="OW240912">
    <property type="protein sequence ID" value="CAH2219786.1"/>
    <property type="molecule type" value="Genomic_DNA"/>
</dbReference>
<evidence type="ECO:0000256" key="2">
    <source>
        <dbReference type="ARBA" id="ARBA00022737"/>
    </source>
</evidence>
<reference evidence="6" key="1">
    <citation type="submission" date="2022-03" db="EMBL/GenBank/DDBJ databases">
        <authorList>
            <person name="Alioto T."/>
            <person name="Alioto T."/>
            <person name="Gomez Garrido J."/>
        </authorList>
    </citation>
    <scope>NUCLEOTIDE SEQUENCE</scope>
</reference>
<sequence length="1113" mass="126535">MGRTRKQSDPTGTPRPSGREGEHSIRSYLQAATRARSPQREEEAASQELDSFPSTPARMSPVPSNMSESQLPQEDFEALSDRLGRVVREEVAQLRADLANMEARMSVAESETRSLRTDLEQTNLAVANQEADTANLTTWIDDLDNRGRRLNLRIRGMREGGPTEHVPDALLRLFTQDHNYHAGQTKVPKDPSNNAAGTGIQARVPYMERASVRCKHGRYLFTKGTILDQTYTFANVYAPNTKQYHFLRDTLNTLMKFAEGILVIGGDLNLAIHPDQDSTSSHGNTPHNSTEIEMLEARHKRTLDATTYEDLLSKRNQLTTHLNRAIQRSYQHYKHVIHEHGDKCGRLLANLLKQRRNHLYIPKIKDAQQQLRHLPEQISAAFHAYYQNLYGLRHTAPEMPRTQKLEDIRRYLDAADIPGIGEVDQEALEAPITPEELAQAIKKAKTGRAPGPDGLPLQYYKTFAGDLIPKLLAALNSAQDGATPTAQFTSANITLLPKEDKDRTLCPSYRPISVLNTDLKLLSILFPSPCDKQVILCMTCFQGSTYNVAYLMAGSLLLLQRSYLVIQQSNRGTSNLQGSPIDSLTAGDRYIDHKMAQNPYWSPKGIVGFNLHTNTLTNQRNGLIDQPLWLISRNSELRQLRRRWFHNFVNERAPVQGAQPKIMKHTLVNKVDGWMDGRYIGCFIDNVEQRTLKATVFYDLRKMTISHCQDACAERAYLYSGLAYGSECYCGNSLPPNRAKEEECNNECKGEKGSICGGVNRLSVFRIEELQALEKQRRNVTYRGCYRAPENITQIFPAFFANLTIEMCSEFCTIKEYPLAVVRWTECFCGYPTVQFNLYERLDDSLCSGCTNDSSGPDLLKEDRCCSVYQTPVQDTRCTARSFLPSKSKVFVALSSFPGAGNTWVRHLIEHGTGYYTGSYYFDGTLYNKGFKGEKDHWRSGRTICVKTHESGKREIEMYDSSILLIRNPYKALMAEFNRKCAGHLGYATERHWKSKEWPEFVNSYASWWASHALDWLQYGKRLLVVHYEDLKRDLIGKLKEMVAFLNLTVNEDRLLCVENNKDGNFKRVGSSQTVLEPFTREMKDLIDGYIRTVDKALKARNFTGLPEEYMPR</sequence>